<organism evidence="1 2">
    <name type="scientific">Allacma fusca</name>
    <dbReference type="NCBI Taxonomy" id="39272"/>
    <lineage>
        <taxon>Eukaryota</taxon>
        <taxon>Metazoa</taxon>
        <taxon>Ecdysozoa</taxon>
        <taxon>Arthropoda</taxon>
        <taxon>Hexapoda</taxon>
        <taxon>Collembola</taxon>
        <taxon>Symphypleona</taxon>
        <taxon>Sminthuridae</taxon>
        <taxon>Allacma</taxon>
    </lineage>
</organism>
<reference evidence="1" key="1">
    <citation type="submission" date="2021-06" db="EMBL/GenBank/DDBJ databases">
        <authorList>
            <person name="Hodson N. C."/>
            <person name="Mongue J. A."/>
            <person name="Jaron S. K."/>
        </authorList>
    </citation>
    <scope>NUCLEOTIDE SEQUENCE</scope>
</reference>
<dbReference type="EMBL" id="CAJVCH010501153">
    <property type="protein sequence ID" value="CAG7821131.1"/>
    <property type="molecule type" value="Genomic_DNA"/>
</dbReference>
<gene>
    <name evidence="1" type="ORF">AFUS01_LOCUS31486</name>
</gene>
<dbReference type="Proteomes" id="UP000708208">
    <property type="component" value="Unassembled WGS sequence"/>
</dbReference>
<evidence type="ECO:0000313" key="2">
    <source>
        <dbReference type="Proteomes" id="UP000708208"/>
    </source>
</evidence>
<evidence type="ECO:0000313" key="1">
    <source>
        <dbReference type="EMBL" id="CAG7821131.1"/>
    </source>
</evidence>
<comment type="caution">
    <text evidence="1">The sequence shown here is derived from an EMBL/GenBank/DDBJ whole genome shotgun (WGS) entry which is preliminary data.</text>
</comment>
<keyword evidence="2" id="KW-1185">Reference proteome</keyword>
<name>A0A8J2KNE8_9HEXA</name>
<sequence length="49" mass="5467">NVPPILQGTKLVNIQNVPVTLSELYLPVEQFSLDELEKLASKFTLGLRT</sequence>
<accession>A0A8J2KNE8</accession>
<dbReference type="AlphaFoldDB" id="A0A8J2KNE8"/>
<feature type="non-terminal residue" evidence="1">
    <location>
        <position position="49"/>
    </location>
</feature>
<proteinExistence type="predicted"/>
<protein>
    <submittedName>
        <fullName evidence="1">Uncharacterized protein</fullName>
    </submittedName>
</protein>